<dbReference type="PANTHER" id="PTHR43065">
    <property type="entry name" value="SENSOR HISTIDINE KINASE"/>
    <property type="match status" value="1"/>
</dbReference>
<evidence type="ECO:0000256" key="2">
    <source>
        <dbReference type="ARBA" id="ARBA00012438"/>
    </source>
</evidence>
<dbReference type="Pfam" id="PF08447">
    <property type="entry name" value="PAS_3"/>
    <property type="match status" value="1"/>
</dbReference>
<dbReference type="InterPro" id="IPR036890">
    <property type="entry name" value="HATPase_C_sf"/>
</dbReference>
<evidence type="ECO:0000259" key="8">
    <source>
        <dbReference type="PROSITE" id="PS50113"/>
    </source>
</evidence>
<dbReference type="PROSITE" id="PS50110">
    <property type="entry name" value="RESPONSE_REGULATORY"/>
    <property type="match status" value="1"/>
</dbReference>
<reference evidence="10" key="1">
    <citation type="journal article" date="2019" name="Int. J. Syst. Evol. Microbiol.">
        <title>The Global Catalogue of Microorganisms (GCM) 10K type strain sequencing project: providing services to taxonomists for standard genome sequencing and annotation.</title>
        <authorList>
            <consortium name="The Broad Institute Genomics Platform"/>
            <consortium name="The Broad Institute Genome Sequencing Center for Infectious Disease"/>
            <person name="Wu L."/>
            <person name="Ma J."/>
        </authorList>
    </citation>
    <scope>NUCLEOTIDE SEQUENCE [LARGE SCALE GENOMIC DNA]</scope>
    <source>
        <strain evidence="10">CGMCC 1.16275</strain>
    </source>
</reference>
<dbReference type="RefSeq" id="WP_380887215.1">
    <property type="nucleotide sequence ID" value="NZ_JBHUDY010000001.1"/>
</dbReference>
<dbReference type="InterPro" id="IPR035965">
    <property type="entry name" value="PAS-like_dom_sf"/>
</dbReference>
<name>A0ABW4HZC3_9SPHN</name>
<dbReference type="Pfam" id="PF08448">
    <property type="entry name" value="PAS_4"/>
    <property type="match status" value="1"/>
</dbReference>
<dbReference type="InterPro" id="IPR000700">
    <property type="entry name" value="PAS-assoc_C"/>
</dbReference>
<dbReference type="SUPFAM" id="SSF55874">
    <property type="entry name" value="ATPase domain of HSP90 chaperone/DNA topoisomerase II/histidine kinase"/>
    <property type="match status" value="1"/>
</dbReference>
<dbReference type="SMART" id="SM00388">
    <property type="entry name" value="HisKA"/>
    <property type="match status" value="1"/>
</dbReference>
<evidence type="ECO:0000259" key="5">
    <source>
        <dbReference type="PROSITE" id="PS50109"/>
    </source>
</evidence>
<evidence type="ECO:0000313" key="9">
    <source>
        <dbReference type="EMBL" id="MFD1611003.1"/>
    </source>
</evidence>
<feature type="domain" description="Response regulatory" evidence="6">
    <location>
        <begin position="691"/>
        <end position="803"/>
    </location>
</feature>
<dbReference type="EC" id="2.7.13.3" evidence="2"/>
<comment type="caution">
    <text evidence="9">The sequence shown here is derived from an EMBL/GenBank/DDBJ whole genome shotgun (WGS) entry which is preliminary data.</text>
</comment>
<proteinExistence type="predicted"/>
<dbReference type="InterPro" id="IPR003594">
    <property type="entry name" value="HATPase_dom"/>
</dbReference>
<dbReference type="NCBIfam" id="TIGR00229">
    <property type="entry name" value="sensory_box"/>
    <property type="match status" value="1"/>
</dbReference>
<dbReference type="InterPro" id="IPR005467">
    <property type="entry name" value="His_kinase_dom"/>
</dbReference>
<evidence type="ECO:0000256" key="3">
    <source>
        <dbReference type="ARBA" id="ARBA00022553"/>
    </source>
</evidence>
<dbReference type="InterPro" id="IPR013656">
    <property type="entry name" value="PAS_4"/>
</dbReference>
<dbReference type="SUPFAM" id="SSF55785">
    <property type="entry name" value="PYP-like sensor domain (PAS domain)"/>
    <property type="match status" value="2"/>
</dbReference>
<dbReference type="Gene3D" id="3.40.50.2300">
    <property type="match status" value="1"/>
</dbReference>
<dbReference type="PANTHER" id="PTHR43065:SF42">
    <property type="entry name" value="TWO-COMPONENT SENSOR PPRA"/>
    <property type="match status" value="1"/>
</dbReference>
<dbReference type="CDD" id="cd00082">
    <property type="entry name" value="HisKA"/>
    <property type="match status" value="1"/>
</dbReference>
<keyword evidence="10" id="KW-1185">Reference proteome</keyword>
<dbReference type="Pfam" id="PF00072">
    <property type="entry name" value="Response_reg"/>
    <property type="match status" value="1"/>
</dbReference>
<dbReference type="EMBL" id="JBHUDY010000001">
    <property type="protein sequence ID" value="MFD1611003.1"/>
    <property type="molecule type" value="Genomic_DNA"/>
</dbReference>
<dbReference type="InterPro" id="IPR036097">
    <property type="entry name" value="HisK_dim/P_sf"/>
</dbReference>
<dbReference type="PROSITE" id="PS50113">
    <property type="entry name" value="PAC"/>
    <property type="match status" value="2"/>
</dbReference>
<dbReference type="Pfam" id="PF02518">
    <property type="entry name" value="HATPase_c"/>
    <property type="match status" value="1"/>
</dbReference>
<organism evidence="9 10">
    <name type="scientific">Sphingomonas tabacisoli</name>
    <dbReference type="NCBI Taxonomy" id="2249466"/>
    <lineage>
        <taxon>Bacteria</taxon>
        <taxon>Pseudomonadati</taxon>
        <taxon>Pseudomonadota</taxon>
        <taxon>Alphaproteobacteria</taxon>
        <taxon>Sphingomonadales</taxon>
        <taxon>Sphingomonadaceae</taxon>
        <taxon>Sphingomonas</taxon>
    </lineage>
</organism>
<feature type="domain" description="PAC" evidence="8">
    <location>
        <begin position="228"/>
        <end position="283"/>
    </location>
</feature>
<dbReference type="SMART" id="SM00091">
    <property type="entry name" value="PAS"/>
    <property type="match status" value="2"/>
</dbReference>
<dbReference type="SMART" id="SM00387">
    <property type="entry name" value="HATPase_c"/>
    <property type="match status" value="1"/>
</dbReference>
<evidence type="ECO:0000259" key="6">
    <source>
        <dbReference type="PROSITE" id="PS50110"/>
    </source>
</evidence>
<dbReference type="Gene3D" id="3.30.565.10">
    <property type="entry name" value="Histidine kinase-like ATPase, C-terminal domain"/>
    <property type="match status" value="1"/>
</dbReference>
<protein>
    <recommendedName>
        <fullName evidence="2">histidine kinase</fullName>
        <ecNumber evidence="2">2.7.13.3</ecNumber>
    </recommendedName>
</protein>
<dbReference type="PRINTS" id="PR00344">
    <property type="entry name" value="BCTRLSENSOR"/>
</dbReference>
<dbReference type="InterPro" id="IPR003661">
    <property type="entry name" value="HisK_dim/P_dom"/>
</dbReference>
<dbReference type="PROSITE" id="PS50109">
    <property type="entry name" value="HIS_KIN"/>
    <property type="match status" value="1"/>
</dbReference>
<gene>
    <name evidence="9" type="ORF">ACFSCW_04220</name>
</gene>
<dbReference type="SUPFAM" id="SSF52172">
    <property type="entry name" value="CheY-like"/>
    <property type="match status" value="1"/>
</dbReference>
<dbReference type="InterPro" id="IPR001789">
    <property type="entry name" value="Sig_transdc_resp-reg_receiver"/>
</dbReference>
<dbReference type="Gene3D" id="3.30.450.20">
    <property type="entry name" value="PAS domain"/>
    <property type="match status" value="3"/>
</dbReference>
<accession>A0ABW4HZC3</accession>
<dbReference type="Gene3D" id="1.10.287.130">
    <property type="match status" value="1"/>
</dbReference>
<feature type="domain" description="Histidine kinase" evidence="5">
    <location>
        <begin position="446"/>
        <end position="670"/>
    </location>
</feature>
<evidence type="ECO:0000256" key="4">
    <source>
        <dbReference type="PROSITE-ProRule" id="PRU00169"/>
    </source>
</evidence>
<sequence length="806" mass="88469">MGARIREFDWSATAMGSPELWPQSLRSALSICLHSSFPTCIYWGPELRLLYNDAWSPIPAERHPWALGQPAEAVWTDIWQVVGPQFMRVFTTGEGFSTFDQMLPMERGGIVRETYWNYSLTPIRGEDGVVVGVFNQGHETTDRVLAERRSVEERERLGRMFDQAPGFMAMLRGPDHVFELANAAYLRLIGQRDVIGRRVRDALPEVDGQGYFETLDNVYATGEAFAGTALPVELRRTPDGPTERRFVDLIYQPITDVAGRISGIFVQGTDVTERVAAESGLRESEARFRELIEHAPDKMWVNEPNGSVAYFNAAWREYTGHPVTPEGLSWTEAFHPQDRALLLKQRTQAIAAGVPYIVEARMRRVIDGSWRWHVCRVAPIRRDGAIFAWAGMAADIDDVRSAQHALANLNKTLETRVAERTAELEAAHEQLRHAQKMEAIGQLTGGLAHDLNNMLTVVTGNLDMARIHLAGEDEARVQRAIANATRGAESAGSLTRRLLAFARRQPLNPQTLDTANLVGGMTDLLMRALGETVQLRVTSRRPSSPIHVDAHQLENAIVNLAVNARDAMPAGGELEITIDEVALGSPEAKQLDLPSGDYIEIAIADTGSGMSEDVLARVFEPFFTTKEQGKGTGLGLSMVYGFTKQSGGSVSVDSRLGAGTTVRLLFPRVSEPTLRIAPADLTADAHGGSESVLLVEDQDDVAELATSILREAGYRVERVATGEEALGRLRDFADLDLIFTDVVMPGGVSGIALAKAARERLPKAKVLLTSGYSTEPLELAGDFSFLSKPYRRPDLLAKVRAVLDGG</sequence>
<dbReference type="Proteomes" id="UP001597115">
    <property type="component" value="Unassembled WGS sequence"/>
</dbReference>
<dbReference type="CDD" id="cd00130">
    <property type="entry name" value="PAS"/>
    <property type="match status" value="1"/>
</dbReference>
<dbReference type="InterPro" id="IPR011006">
    <property type="entry name" value="CheY-like_superfamily"/>
</dbReference>
<feature type="domain" description="PAS" evidence="7">
    <location>
        <begin position="284"/>
        <end position="353"/>
    </location>
</feature>
<dbReference type="InterPro" id="IPR000014">
    <property type="entry name" value="PAS"/>
</dbReference>
<feature type="domain" description="PAC" evidence="8">
    <location>
        <begin position="356"/>
        <end position="408"/>
    </location>
</feature>
<dbReference type="InterPro" id="IPR004358">
    <property type="entry name" value="Sig_transdc_His_kin-like_C"/>
</dbReference>
<keyword evidence="3 4" id="KW-0597">Phosphoprotein</keyword>
<dbReference type="SMART" id="SM00448">
    <property type="entry name" value="REC"/>
    <property type="match status" value="1"/>
</dbReference>
<dbReference type="SUPFAM" id="SSF47384">
    <property type="entry name" value="Homodimeric domain of signal transducing histidine kinase"/>
    <property type="match status" value="1"/>
</dbReference>
<feature type="modified residue" description="4-aspartylphosphate" evidence="4">
    <location>
        <position position="741"/>
    </location>
</feature>
<evidence type="ECO:0000313" key="10">
    <source>
        <dbReference type="Proteomes" id="UP001597115"/>
    </source>
</evidence>
<comment type="catalytic activity">
    <reaction evidence="1">
        <text>ATP + protein L-histidine = ADP + protein N-phospho-L-histidine.</text>
        <dbReference type="EC" id="2.7.13.3"/>
    </reaction>
</comment>
<dbReference type="PROSITE" id="PS50112">
    <property type="entry name" value="PAS"/>
    <property type="match status" value="1"/>
</dbReference>
<evidence type="ECO:0000256" key="1">
    <source>
        <dbReference type="ARBA" id="ARBA00000085"/>
    </source>
</evidence>
<dbReference type="InterPro" id="IPR013655">
    <property type="entry name" value="PAS_fold_3"/>
</dbReference>
<evidence type="ECO:0000259" key="7">
    <source>
        <dbReference type="PROSITE" id="PS50112"/>
    </source>
</evidence>